<organism evidence="2 3">
    <name type="scientific">Streptomyces chrestomyceticus JCM 4735</name>
    <dbReference type="NCBI Taxonomy" id="1306181"/>
    <lineage>
        <taxon>Bacteria</taxon>
        <taxon>Bacillati</taxon>
        <taxon>Actinomycetota</taxon>
        <taxon>Actinomycetes</taxon>
        <taxon>Kitasatosporales</taxon>
        <taxon>Streptomycetaceae</taxon>
        <taxon>Streptomyces</taxon>
    </lineage>
</organism>
<gene>
    <name evidence="2" type="ORF">OEIGOIKO_05234</name>
</gene>
<evidence type="ECO:0000313" key="3">
    <source>
        <dbReference type="Proteomes" id="UP000287830"/>
    </source>
</evidence>
<dbReference type="GO" id="GO:0016740">
    <property type="term" value="F:transferase activity"/>
    <property type="evidence" value="ECO:0007669"/>
    <property type="project" value="UniProtKB-KW"/>
</dbReference>
<feature type="region of interest" description="Disordered" evidence="1">
    <location>
        <begin position="19"/>
        <end position="86"/>
    </location>
</feature>
<dbReference type="AlphaFoldDB" id="A0A7U9KZ21"/>
<proteinExistence type="predicted"/>
<dbReference type="EMBL" id="BHZC01000001">
    <property type="protein sequence ID" value="GCD37441.1"/>
    <property type="molecule type" value="Genomic_DNA"/>
</dbReference>
<evidence type="ECO:0000256" key="1">
    <source>
        <dbReference type="SAM" id="MobiDB-lite"/>
    </source>
</evidence>
<feature type="compositionally biased region" description="Basic and acidic residues" evidence="1">
    <location>
        <begin position="23"/>
        <end position="32"/>
    </location>
</feature>
<accession>A0A7U9KZ21</accession>
<keyword evidence="2" id="KW-0808">Transferase</keyword>
<feature type="compositionally biased region" description="Basic and acidic residues" evidence="1">
    <location>
        <begin position="62"/>
        <end position="72"/>
    </location>
</feature>
<name>A0A7U9KZ21_9ACTN</name>
<reference evidence="2 3" key="1">
    <citation type="submission" date="2018-11" db="EMBL/GenBank/DDBJ databases">
        <title>Whole genome sequence of Streptomyces chrestomyceticus NBRC 13444(T).</title>
        <authorList>
            <person name="Komaki H."/>
            <person name="Tamura T."/>
        </authorList>
    </citation>
    <scope>NUCLEOTIDE SEQUENCE [LARGE SCALE GENOMIC DNA]</scope>
    <source>
        <strain evidence="2 3">NBRC 13444</strain>
    </source>
</reference>
<protein>
    <submittedName>
        <fullName evidence="2">Glycosyl transferase</fullName>
    </submittedName>
</protein>
<sequence>MITWATLALLITAAPIAAWRWGTRRDRRETSRGDPPASGGGSQQAAHPQRRPSWAAAGGHDAPGEPAHRTAGADRTAQTALGGRRP</sequence>
<evidence type="ECO:0000313" key="2">
    <source>
        <dbReference type="EMBL" id="GCD37441.1"/>
    </source>
</evidence>
<comment type="caution">
    <text evidence="2">The sequence shown here is derived from an EMBL/GenBank/DDBJ whole genome shotgun (WGS) entry which is preliminary data.</text>
</comment>
<dbReference type="Proteomes" id="UP000287830">
    <property type="component" value="Unassembled WGS sequence"/>
</dbReference>